<accession>A0A2S6H112</accession>
<evidence type="ECO:0000313" key="1">
    <source>
        <dbReference type="EMBL" id="PPK71106.1"/>
    </source>
</evidence>
<dbReference type="AlphaFoldDB" id="A0A2S6H112"/>
<sequence length="44" mass="4763">MASKWRGEAGRFIAVANSRTCPMAWSSIRHAVVIKAMTCADSPP</sequence>
<proteinExistence type="predicted"/>
<gene>
    <name evidence="1" type="ORF">CLV40_101294</name>
</gene>
<name>A0A2S6H112_9PSEU</name>
<reference evidence="1 2" key="1">
    <citation type="submission" date="2018-02" db="EMBL/GenBank/DDBJ databases">
        <title>Genomic Encyclopedia of Archaeal and Bacterial Type Strains, Phase II (KMG-II): from individual species to whole genera.</title>
        <authorList>
            <person name="Goeker M."/>
        </authorList>
    </citation>
    <scope>NUCLEOTIDE SEQUENCE [LARGE SCALE GENOMIC DNA]</scope>
    <source>
        <strain evidence="1 2">YU 961-1</strain>
    </source>
</reference>
<protein>
    <submittedName>
        <fullName evidence="1">Uncharacterized protein</fullName>
    </submittedName>
</protein>
<organism evidence="1 2">
    <name type="scientific">Actinokineospora auranticolor</name>
    <dbReference type="NCBI Taxonomy" id="155976"/>
    <lineage>
        <taxon>Bacteria</taxon>
        <taxon>Bacillati</taxon>
        <taxon>Actinomycetota</taxon>
        <taxon>Actinomycetes</taxon>
        <taxon>Pseudonocardiales</taxon>
        <taxon>Pseudonocardiaceae</taxon>
        <taxon>Actinokineospora</taxon>
    </lineage>
</organism>
<dbReference type="Proteomes" id="UP000239203">
    <property type="component" value="Unassembled WGS sequence"/>
</dbReference>
<keyword evidence="2" id="KW-1185">Reference proteome</keyword>
<dbReference type="EMBL" id="PTIX01000001">
    <property type="protein sequence ID" value="PPK71106.1"/>
    <property type="molecule type" value="Genomic_DNA"/>
</dbReference>
<evidence type="ECO:0000313" key="2">
    <source>
        <dbReference type="Proteomes" id="UP000239203"/>
    </source>
</evidence>
<comment type="caution">
    <text evidence="1">The sequence shown here is derived from an EMBL/GenBank/DDBJ whole genome shotgun (WGS) entry which is preliminary data.</text>
</comment>